<evidence type="ECO:0000259" key="21">
    <source>
        <dbReference type="Pfam" id="PF13807"/>
    </source>
</evidence>
<dbReference type="CDD" id="cd05387">
    <property type="entry name" value="BY-kinase"/>
    <property type="match status" value="1"/>
</dbReference>
<evidence type="ECO:0000256" key="13">
    <source>
        <dbReference type="ARBA" id="ARBA00022989"/>
    </source>
</evidence>
<gene>
    <name evidence="22" type="ORF">GCM10009720_25660</name>
</gene>
<evidence type="ECO:0000256" key="12">
    <source>
        <dbReference type="ARBA" id="ARBA00022840"/>
    </source>
</evidence>
<feature type="region of interest" description="Disordered" evidence="17">
    <location>
        <begin position="457"/>
        <end position="482"/>
    </location>
</feature>
<evidence type="ECO:0000256" key="2">
    <source>
        <dbReference type="ARBA" id="ARBA00006683"/>
    </source>
</evidence>
<dbReference type="Proteomes" id="UP001501461">
    <property type="component" value="Unassembled WGS sequence"/>
</dbReference>
<dbReference type="InterPro" id="IPR050445">
    <property type="entry name" value="Bact_polysacc_biosynth/exp"/>
</dbReference>
<reference evidence="23" key="1">
    <citation type="journal article" date="2019" name="Int. J. Syst. Evol. Microbiol.">
        <title>The Global Catalogue of Microorganisms (GCM) 10K type strain sequencing project: providing services to taxonomists for standard genome sequencing and annotation.</title>
        <authorList>
            <consortium name="The Broad Institute Genomics Platform"/>
            <consortium name="The Broad Institute Genome Sequencing Center for Infectious Disease"/>
            <person name="Wu L."/>
            <person name="Ma J."/>
        </authorList>
    </citation>
    <scope>NUCLEOTIDE SEQUENCE [LARGE SCALE GENOMIC DNA]</scope>
    <source>
        <strain evidence="23">JCM 13595</strain>
    </source>
</reference>
<dbReference type="InterPro" id="IPR025669">
    <property type="entry name" value="AAA_dom"/>
</dbReference>
<evidence type="ECO:0000313" key="23">
    <source>
        <dbReference type="Proteomes" id="UP001501461"/>
    </source>
</evidence>
<dbReference type="SUPFAM" id="SSF52540">
    <property type="entry name" value="P-loop containing nucleoside triphosphate hydrolases"/>
    <property type="match status" value="1"/>
</dbReference>
<sequence>MELRDYLRIFYANWVLIVVTTLVGVAAAAGFTFLATPQYEAQSKLYISVQTDSQASGDLLQGSNFAQQNMATFAELATTESVLEPVAEELSLDLSRNQLTELVNVAAPADSTLLNVTVSNEDPELAAQISNEIGVQLKTLVEEELEPPQGDDETSPVQVNMVQSAQVPTSPVSPRLPLNLALGFLLGLAVGVGIAVLRAVLDTRIRSVHDIEQITEAPVLGRIADDPDASKKPLIVHLESKSPRAEAFRALRTNLQFLTTGEGSKTFVISSAGPGEGKSTTATNLALALAETGMKVALVDCDLRWPRVAQYMDIEGAVGLTDVLIGRADISDVLQRWGRSQLYILPAGKVPPNPSELLGSDLMEHTLDVLSNHVDIILLDSPPLLAVTDAAVIGSMTQGVVLVTAADSTRKQELESAVSTLDTAGVALRGIVATMLPTKGPGRYGYGQYMYGYGEDDVLPDDQQRRAPKKSSGRRASNLNRG</sequence>
<evidence type="ECO:0000256" key="8">
    <source>
        <dbReference type="ARBA" id="ARBA00022679"/>
    </source>
</evidence>
<keyword evidence="12" id="KW-0067">ATP-binding</keyword>
<keyword evidence="23" id="KW-1185">Reference proteome</keyword>
<keyword evidence="14 18" id="KW-0472">Membrane</keyword>
<dbReference type="InterPro" id="IPR005702">
    <property type="entry name" value="Wzc-like_C"/>
</dbReference>
<dbReference type="InterPro" id="IPR003856">
    <property type="entry name" value="LPS_length_determ_N"/>
</dbReference>
<dbReference type="InterPro" id="IPR032807">
    <property type="entry name" value="GNVR"/>
</dbReference>
<evidence type="ECO:0000256" key="4">
    <source>
        <dbReference type="ARBA" id="ARBA00008883"/>
    </source>
</evidence>
<evidence type="ECO:0000313" key="22">
    <source>
        <dbReference type="EMBL" id="GAA2043666.1"/>
    </source>
</evidence>
<dbReference type="InterPro" id="IPR027417">
    <property type="entry name" value="P-loop_NTPase"/>
</dbReference>
<feature type="domain" description="AAA" evidence="20">
    <location>
        <begin position="266"/>
        <end position="391"/>
    </location>
</feature>
<dbReference type="Pfam" id="PF02706">
    <property type="entry name" value="Wzz"/>
    <property type="match status" value="1"/>
</dbReference>
<name>A0ABP5GFQ9_9MICC</name>
<evidence type="ECO:0000256" key="7">
    <source>
        <dbReference type="ARBA" id="ARBA00022519"/>
    </source>
</evidence>
<evidence type="ECO:0000256" key="15">
    <source>
        <dbReference type="ARBA" id="ARBA00023137"/>
    </source>
</evidence>
<evidence type="ECO:0000259" key="20">
    <source>
        <dbReference type="Pfam" id="PF13614"/>
    </source>
</evidence>
<evidence type="ECO:0000259" key="19">
    <source>
        <dbReference type="Pfam" id="PF02706"/>
    </source>
</evidence>
<dbReference type="Pfam" id="PF13807">
    <property type="entry name" value="GNVR"/>
    <property type="match status" value="1"/>
</dbReference>
<dbReference type="Pfam" id="PF13614">
    <property type="entry name" value="AAA_31"/>
    <property type="match status" value="1"/>
</dbReference>
<evidence type="ECO:0000256" key="16">
    <source>
        <dbReference type="ARBA" id="ARBA00051245"/>
    </source>
</evidence>
<evidence type="ECO:0000256" key="14">
    <source>
        <dbReference type="ARBA" id="ARBA00023136"/>
    </source>
</evidence>
<comment type="subcellular location">
    <subcellularLocation>
        <location evidence="1">Cell inner membrane</location>
        <topology evidence="1">Multi-pass membrane protein</topology>
    </subcellularLocation>
</comment>
<feature type="domain" description="Polysaccharide chain length determinant N-terminal" evidence="19">
    <location>
        <begin position="2"/>
        <end position="90"/>
    </location>
</feature>
<evidence type="ECO:0000256" key="6">
    <source>
        <dbReference type="ARBA" id="ARBA00022475"/>
    </source>
</evidence>
<keyword evidence="6" id="KW-1003">Cell membrane</keyword>
<keyword evidence="11" id="KW-0418">Kinase</keyword>
<dbReference type="EMBL" id="BAAAMN010000050">
    <property type="protein sequence ID" value="GAA2043666.1"/>
    <property type="molecule type" value="Genomic_DNA"/>
</dbReference>
<keyword evidence="9 18" id="KW-0812">Transmembrane</keyword>
<keyword evidence="15" id="KW-0829">Tyrosine-protein kinase</keyword>
<comment type="catalytic activity">
    <reaction evidence="16">
        <text>L-tyrosyl-[protein] + ATP = O-phospho-L-tyrosyl-[protein] + ADP + H(+)</text>
        <dbReference type="Rhea" id="RHEA:10596"/>
        <dbReference type="Rhea" id="RHEA-COMP:10136"/>
        <dbReference type="Rhea" id="RHEA-COMP:20101"/>
        <dbReference type="ChEBI" id="CHEBI:15378"/>
        <dbReference type="ChEBI" id="CHEBI:30616"/>
        <dbReference type="ChEBI" id="CHEBI:46858"/>
        <dbReference type="ChEBI" id="CHEBI:61978"/>
        <dbReference type="ChEBI" id="CHEBI:456216"/>
        <dbReference type="EC" id="2.7.10.2"/>
    </reaction>
</comment>
<keyword evidence="8" id="KW-0808">Transferase</keyword>
<evidence type="ECO:0000256" key="9">
    <source>
        <dbReference type="ARBA" id="ARBA00022692"/>
    </source>
</evidence>
<evidence type="ECO:0000256" key="10">
    <source>
        <dbReference type="ARBA" id="ARBA00022741"/>
    </source>
</evidence>
<comment type="similarity">
    <text evidence="3">Belongs to the CpsD/CapB family.</text>
</comment>
<dbReference type="PANTHER" id="PTHR32309:SF13">
    <property type="entry name" value="FERRIC ENTEROBACTIN TRANSPORT PROTEIN FEPE"/>
    <property type="match status" value="1"/>
</dbReference>
<feature type="domain" description="Tyrosine-protein kinase G-rich" evidence="21">
    <location>
        <begin position="158"/>
        <end position="199"/>
    </location>
</feature>
<comment type="similarity">
    <text evidence="4">Belongs to the etk/wzc family.</text>
</comment>
<evidence type="ECO:0000256" key="5">
    <source>
        <dbReference type="ARBA" id="ARBA00011903"/>
    </source>
</evidence>
<proteinExistence type="inferred from homology"/>
<evidence type="ECO:0000256" key="11">
    <source>
        <dbReference type="ARBA" id="ARBA00022777"/>
    </source>
</evidence>
<comment type="caution">
    <text evidence="22">The sequence shown here is derived from an EMBL/GenBank/DDBJ whole genome shotgun (WGS) entry which is preliminary data.</text>
</comment>
<evidence type="ECO:0000256" key="18">
    <source>
        <dbReference type="SAM" id="Phobius"/>
    </source>
</evidence>
<comment type="similarity">
    <text evidence="2">Belongs to the CpsC/CapA family.</text>
</comment>
<keyword evidence="13 18" id="KW-1133">Transmembrane helix</keyword>
<protein>
    <recommendedName>
        <fullName evidence="5">non-specific protein-tyrosine kinase</fullName>
        <ecNumber evidence="5">2.7.10.2</ecNumber>
    </recommendedName>
</protein>
<dbReference type="EC" id="2.7.10.2" evidence="5"/>
<dbReference type="PANTHER" id="PTHR32309">
    <property type="entry name" value="TYROSINE-PROTEIN KINASE"/>
    <property type="match status" value="1"/>
</dbReference>
<keyword evidence="10" id="KW-0547">Nucleotide-binding</keyword>
<accession>A0ABP5GFQ9</accession>
<feature type="transmembrane region" description="Helical" evidence="18">
    <location>
        <begin position="12"/>
        <end position="35"/>
    </location>
</feature>
<dbReference type="Gene3D" id="3.40.50.300">
    <property type="entry name" value="P-loop containing nucleotide triphosphate hydrolases"/>
    <property type="match status" value="1"/>
</dbReference>
<evidence type="ECO:0000256" key="3">
    <source>
        <dbReference type="ARBA" id="ARBA00007316"/>
    </source>
</evidence>
<keyword evidence="7" id="KW-0997">Cell inner membrane</keyword>
<dbReference type="NCBIfam" id="TIGR01007">
    <property type="entry name" value="eps_fam"/>
    <property type="match status" value="1"/>
</dbReference>
<evidence type="ECO:0000256" key="17">
    <source>
        <dbReference type="SAM" id="MobiDB-lite"/>
    </source>
</evidence>
<feature type="transmembrane region" description="Helical" evidence="18">
    <location>
        <begin position="180"/>
        <end position="201"/>
    </location>
</feature>
<dbReference type="RefSeq" id="WP_343959354.1">
    <property type="nucleotide sequence ID" value="NZ_BAAAMN010000050.1"/>
</dbReference>
<evidence type="ECO:0000256" key="1">
    <source>
        <dbReference type="ARBA" id="ARBA00004429"/>
    </source>
</evidence>
<organism evidence="22 23">
    <name type="scientific">Yaniella flava</name>
    <dbReference type="NCBI Taxonomy" id="287930"/>
    <lineage>
        <taxon>Bacteria</taxon>
        <taxon>Bacillati</taxon>
        <taxon>Actinomycetota</taxon>
        <taxon>Actinomycetes</taxon>
        <taxon>Micrococcales</taxon>
        <taxon>Micrococcaceae</taxon>
        <taxon>Yaniella</taxon>
    </lineage>
</organism>